<comment type="caution">
    <text evidence="1">The sequence shown here is derived from an EMBL/GenBank/DDBJ whole genome shotgun (WGS) entry which is preliminary data.</text>
</comment>
<dbReference type="RefSeq" id="WP_264069485.1">
    <property type="nucleotide sequence ID" value="NZ_JACKTY010000033.1"/>
</dbReference>
<dbReference type="Proteomes" id="UP001526201">
    <property type="component" value="Unassembled WGS sequence"/>
</dbReference>
<dbReference type="EMBL" id="JACKTY010000033">
    <property type="protein sequence ID" value="MCV7228355.1"/>
    <property type="molecule type" value="Genomic_DNA"/>
</dbReference>
<feature type="non-terminal residue" evidence="1">
    <location>
        <position position="97"/>
    </location>
</feature>
<organism evidence="1 2">
    <name type="scientific">Mycolicibacterium komossense</name>
    <dbReference type="NCBI Taxonomy" id="1779"/>
    <lineage>
        <taxon>Bacteria</taxon>
        <taxon>Bacillati</taxon>
        <taxon>Actinomycetota</taxon>
        <taxon>Actinomycetes</taxon>
        <taxon>Mycobacteriales</taxon>
        <taxon>Mycobacteriaceae</taxon>
        <taxon>Mycolicibacterium</taxon>
    </lineage>
</organism>
<proteinExistence type="predicted"/>
<gene>
    <name evidence="1" type="ORF">H7J73_20285</name>
</gene>
<reference evidence="1 2" key="1">
    <citation type="journal article" date="2022" name="BMC Genomics">
        <title>Comparative genome analysis of mycobacteria focusing on tRNA and non-coding RNA.</title>
        <authorList>
            <person name="Behra P.R.K."/>
            <person name="Pettersson B.M.F."/>
            <person name="Ramesh M."/>
            <person name="Das S."/>
            <person name="Dasgupta S."/>
            <person name="Kirsebom L.A."/>
        </authorList>
    </citation>
    <scope>NUCLEOTIDE SEQUENCE [LARGE SCALE GENOMIC DNA]</scope>
    <source>
        <strain evidence="1 2">DSM 44078</strain>
    </source>
</reference>
<sequence length="97" mass="10680">MYTETLRNWTRQQRADDGNCDGLAPDLADRQFQVPARNMPPSASETWPADARGGSLCRTVVVCFGVEEFLGVVVFVDAALAGVEVWWWDPFGAAVFA</sequence>
<name>A0ABT3CFU4_9MYCO</name>
<evidence type="ECO:0000313" key="2">
    <source>
        <dbReference type="Proteomes" id="UP001526201"/>
    </source>
</evidence>
<keyword evidence="2" id="KW-1185">Reference proteome</keyword>
<protein>
    <submittedName>
        <fullName evidence="1">Uncharacterized protein</fullName>
    </submittedName>
</protein>
<evidence type="ECO:0000313" key="1">
    <source>
        <dbReference type="EMBL" id="MCV7228355.1"/>
    </source>
</evidence>
<accession>A0ABT3CFU4</accession>